<accession>A0ACC2GPB0</accession>
<keyword evidence="2" id="KW-1185">Reference proteome</keyword>
<proteinExistence type="predicted"/>
<dbReference type="Proteomes" id="UP001157502">
    <property type="component" value="Chromosome 10"/>
</dbReference>
<protein>
    <submittedName>
        <fullName evidence="1">Uncharacterized protein</fullName>
    </submittedName>
</protein>
<organism evidence="1 2">
    <name type="scientific">Dallia pectoralis</name>
    <name type="common">Alaska blackfish</name>
    <dbReference type="NCBI Taxonomy" id="75939"/>
    <lineage>
        <taxon>Eukaryota</taxon>
        <taxon>Metazoa</taxon>
        <taxon>Chordata</taxon>
        <taxon>Craniata</taxon>
        <taxon>Vertebrata</taxon>
        <taxon>Euteleostomi</taxon>
        <taxon>Actinopterygii</taxon>
        <taxon>Neopterygii</taxon>
        <taxon>Teleostei</taxon>
        <taxon>Protacanthopterygii</taxon>
        <taxon>Esociformes</taxon>
        <taxon>Umbridae</taxon>
        <taxon>Dallia</taxon>
    </lineage>
</organism>
<gene>
    <name evidence="1" type="ORF">DPEC_G00118460</name>
</gene>
<dbReference type="EMBL" id="CM055737">
    <property type="protein sequence ID" value="KAJ8005486.1"/>
    <property type="molecule type" value="Genomic_DNA"/>
</dbReference>
<name>A0ACC2GPB0_DALPE</name>
<evidence type="ECO:0000313" key="1">
    <source>
        <dbReference type="EMBL" id="KAJ8005486.1"/>
    </source>
</evidence>
<sequence>MSDEEQAKMLECAGSMSPSPGKKLPRMPKCSRCRNHGFVSPLKGHKRFCNWRDCQCQKCKLIAERQRVMAAQVALRRQQAQEEEMGICSPVPLTSHDVVVKNEPAGHCVFSGTPPSPPLGNISTGTTFSNSGRSGLSSSPTPASRGQSNEGSADLMVDTSYYNFYQPSRYPGAYYSNLYNYQQYQPIPSGDGRLSGHNMSPPYRMHSYYSAASYLGTGGLSQGLGTGGLSQGLGTGGLSQGLGTGGLSQGLGTGGLSQGLGTGGLSQGLGTGGLSQGLGTGGLSQGLGTGGLSQGLGTTVSSVPPIFTLEDSNTCSENKHASFSPGTGPGTGHSSLSCLSLVGEGKSGCDDQAFTVNSILDGNAK</sequence>
<reference evidence="1" key="1">
    <citation type="submission" date="2021-05" db="EMBL/GenBank/DDBJ databases">
        <authorList>
            <person name="Pan Q."/>
            <person name="Jouanno E."/>
            <person name="Zahm M."/>
            <person name="Klopp C."/>
            <person name="Cabau C."/>
            <person name="Louis A."/>
            <person name="Berthelot C."/>
            <person name="Parey E."/>
            <person name="Roest Crollius H."/>
            <person name="Montfort J."/>
            <person name="Robinson-Rechavi M."/>
            <person name="Bouchez O."/>
            <person name="Lampietro C."/>
            <person name="Lopez Roques C."/>
            <person name="Donnadieu C."/>
            <person name="Postlethwait J."/>
            <person name="Bobe J."/>
            <person name="Dillon D."/>
            <person name="Chandos A."/>
            <person name="von Hippel F."/>
            <person name="Guiguen Y."/>
        </authorList>
    </citation>
    <scope>NUCLEOTIDE SEQUENCE</scope>
    <source>
        <strain evidence="1">YG-Jan2019</strain>
    </source>
</reference>
<evidence type="ECO:0000313" key="2">
    <source>
        <dbReference type="Proteomes" id="UP001157502"/>
    </source>
</evidence>
<comment type="caution">
    <text evidence="1">The sequence shown here is derived from an EMBL/GenBank/DDBJ whole genome shotgun (WGS) entry which is preliminary data.</text>
</comment>